<dbReference type="Proteomes" id="UP001060771">
    <property type="component" value="Chromosome"/>
</dbReference>
<evidence type="ECO:0000256" key="7">
    <source>
        <dbReference type="HAMAP-Rule" id="MF_00701"/>
    </source>
</evidence>
<dbReference type="HAMAP" id="MF_00701">
    <property type="entry name" value="DNA_primase_lrg_arc"/>
    <property type="match status" value="1"/>
</dbReference>
<feature type="binding site" evidence="7">
    <location>
        <position position="340"/>
    </location>
    <ligand>
        <name>[4Fe-4S] cluster</name>
        <dbReference type="ChEBI" id="CHEBI:49883"/>
    </ligand>
</feature>
<keyword evidence="6 7" id="KW-0411">Iron-sulfur</keyword>
<evidence type="ECO:0000313" key="10">
    <source>
        <dbReference type="EMBL" id="GGI79006.1"/>
    </source>
</evidence>
<evidence type="ECO:0000256" key="4">
    <source>
        <dbReference type="ARBA" id="ARBA00022723"/>
    </source>
</evidence>
<dbReference type="GO" id="GO:0003899">
    <property type="term" value="F:DNA-directed RNA polymerase activity"/>
    <property type="evidence" value="ECO:0007669"/>
    <property type="project" value="InterPro"/>
</dbReference>
<comment type="function">
    <text evidence="7">Regulatory subunit of DNA primase, an RNA polymerase that catalyzes the synthesis of short RNA molecules used as primers for DNA polymerase during DNA replication. Stabilizes and modulates the activity of the small subunit, increasing the rate of DNA synthesis, and conferring RNA synthesis capability. The DNA polymerase activity may enable DNA primase to also catalyze primer extension after primer synthesis. May also play a role in DNA repair.</text>
</comment>
<dbReference type="CDD" id="cd06560">
    <property type="entry name" value="PriL"/>
    <property type="match status" value="1"/>
</dbReference>
<dbReference type="EMBL" id="BMNM01000005">
    <property type="protein sequence ID" value="GGI79006.1"/>
    <property type="molecule type" value="Genomic_DNA"/>
</dbReference>
<comment type="similarity">
    <text evidence="7">Belongs to the eukaryotic-type primase large subunit family.</text>
</comment>
<dbReference type="GO" id="GO:0006269">
    <property type="term" value="P:DNA replication, synthesis of primer"/>
    <property type="evidence" value="ECO:0007669"/>
    <property type="project" value="UniProtKB-UniRule"/>
</dbReference>
<evidence type="ECO:0000256" key="5">
    <source>
        <dbReference type="ARBA" id="ARBA00023004"/>
    </source>
</evidence>
<evidence type="ECO:0000313" key="12">
    <source>
        <dbReference type="Proteomes" id="UP001060771"/>
    </source>
</evidence>
<feature type="binding site" evidence="7">
    <location>
        <position position="331"/>
    </location>
    <ligand>
        <name>[4Fe-4S] cluster</name>
        <dbReference type="ChEBI" id="CHEBI:49883"/>
    </ligand>
</feature>
<evidence type="ECO:0000259" key="8">
    <source>
        <dbReference type="Pfam" id="PF04104"/>
    </source>
</evidence>
<evidence type="ECO:0000313" key="9">
    <source>
        <dbReference type="EMBL" id="BDR93294.1"/>
    </source>
</evidence>
<evidence type="ECO:0000256" key="2">
    <source>
        <dbReference type="ARBA" id="ARBA00022515"/>
    </source>
</evidence>
<feature type="domain" description="DNA primase large subunit C-terminal" evidence="8">
    <location>
        <begin position="244"/>
        <end position="343"/>
    </location>
</feature>
<keyword evidence="4 7" id="KW-0479">Metal-binding</keyword>
<dbReference type="Pfam" id="PF04104">
    <property type="entry name" value="DNA_primase_lrg"/>
    <property type="match status" value="1"/>
</dbReference>
<keyword evidence="12" id="KW-1185">Reference proteome</keyword>
<dbReference type="Proteomes" id="UP000657075">
    <property type="component" value="Unassembled WGS sequence"/>
</dbReference>
<dbReference type="InterPro" id="IPR007238">
    <property type="entry name" value="DNA_primase_lsu_euk/arc"/>
</dbReference>
<evidence type="ECO:0000256" key="3">
    <source>
        <dbReference type="ARBA" id="ARBA00022705"/>
    </source>
</evidence>
<dbReference type="EMBL" id="AP026830">
    <property type="protein sequence ID" value="BDR93294.1"/>
    <property type="molecule type" value="Genomic_DNA"/>
</dbReference>
<keyword evidence="1 7" id="KW-0004">4Fe-4S</keyword>
<protein>
    <recommendedName>
        <fullName evidence="7">DNA primase large subunit PriL</fullName>
    </recommendedName>
</protein>
<reference evidence="10" key="2">
    <citation type="submission" date="2020-09" db="EMBL/GenBank/DDBJ databases">
        <authorList>
            <person name="Sun Q."/>
            <person name="Ohkuma M."/>
        </authorList>
    </citation>
    <scope>NUCLEOTIDE SEQUENCE</scope>
    <source>
        <strain evidence="10">JCM 11219</strain>
    </source>
</reference>
<organism evidence="10 11">
    <name type="scientific">Vulcanisaeta souniana JCM 11219</name>
    <dbReference type="NCBI Taxonomy" id="1293586"/>
    <lineage>
        <taxon>Archaea</taxon>
        <taxon>Thermoproteota</taxon>
        <taxon>Thermoprotei</taxon>
        <taxon>Thermoproteales</taxon>
        <taxon>Thermoproteaceae</taxon>
        <taxon>Vulcanisaeta</taxon>
    </lineage>
</organism>
<reference evidence="12" key="3">
    <citation type="submission" date="2022-09" db="EMBL/GenBank/DDBJ databases">
        <title>Complete genome sequence of Vulcanisaeta souniana.</title>
        <authorList>
            <person name="Kato S."/>
            <person name="Itoh T."/>
            <person name="Ohkuma M."/>
        </authorList>
    </citation>
    <scope>NUCLEOTIDE SEQUENCE [LARGE SCALE GENOMIC DNA]</scope>
    <source>
        <strain evidence="12">JCM 11219</strain>
    </source>
</reference>
<dbReference type="GO" id="GO:0006270">
    <property type="term" value="P:DNA replication initiation"/>
    <property type="evidence" value="ECO:0007669"/>
    <property type="project" value="TreeGrafter"/>
</dbReference>
<dbReference type="SUPFAM" id="SSF140914">
    <property type="entry name" value="PriB N-terminal domain-like"/>
    <property type="match status" value="1"/>
</dbReference>
<keyword evidence="5 7" id="KW-0408">Iron</keyword>
<reference evidence="9" key="4">
    <citation type="journal article" date="2023" name="Microbiol. Resour. Announc.">
        <title>Complete Genome Sequence of Vulcanisaeta souniana Strain IC-059, a Hyperthermophilic Archaeon Isolated from Hot Spring Water in Japan.</title>
        <authorList>
            <person name="Kato S."/>
            <person name="Itoh T."/>
            <person name="Wu L."/>
            <person name="Ma J."/>
            <person name="Ohkuma M."/>
        </authorList>
    </citation>
    <scope>NUCLEOTIDE SEQUENCE</scope>
    <source>
        <strain evidence="9">JCM 11219</strain>
    </source>
</reference>
<dbReference type="PANTHER" id="PTHR10537:SF3">
    <property type="entry name" value="DNA PRIMASE LARGE SUBUNIT"/>
    <property type="match status" value="1"/>
</dbReference>
<dbReference type="AlphaFoldDB" id="A0A830EA22"/>
<dbReference type="PANTHER" id="PTHR10537">
    <property type="entry name" value="DNA PRIMASE LARGE SUBUNIT"/>
    <property type="match status" value="1"/>
</dbReference>
<dbReference type="Pfam" id="PF26466">
    <property type="entry name" value="DNA_primase_lrg_N"/>
    <property type="match status" value="1"/>
</dbReference>
<feature type="binding site" evidence="7">
    <location>
        <position position="346"/>
    </location>
    <ligand>
        <name>[4Fe-4S] cluster</name>
        <dbReference type="ChEBI" id="CHEBI:49883"/>
    </ligand>
</feature>
<evidence type="ECO:0000313" key="11">
    <source>
        <dbReference type="Proteomes" id="UP000657075"/>
    </source>
</evidence>
<sequence>MSLEVLRCFNDYVNFIVKYPFSKEGLARFREITSERGIYINDLANSVMGRQLLQRAYEILSEAVLKGSITDDPDLGDDELLAHYVAVALAAHLDRSLWRRFADVESKRFSSKLALEDPDCITYVAREFGINTVRLRDLDIYDENLALTFDVGVRVWDYLRYMPRNDPYWKLVNRYLLKGWVLVTYKDLVRLIEEVVEKKVLEFIIKASENADETKQLVDALGGMRELMEYRTKSVSKFRVQVSGLTPPCMEAIINEIKSGGNPSHQARFAVAAYMLRRCHDLEGKPMEDCVEDVVNLFKSVTDFDEKVTRYQVEHIAGLRGGHKFYMPPSCQEMNSLGLCPTNLGCGVKNPLQYTVKAIRKFQSMQQAQG</sequence>
<comment type="subunit">
    <text evidence="7">Heterodimer of a small subunit (PriS) and a large subunit (PriL).</text>
</comment>
<dbReference type="GO" id="GO:0051539">
    <property type="term" value="F:4 iron, 4 sulfur cluster binding"/>
    <property type="evidence" value="ECO:0007669"/>
    <property type="project" value="UniProtKB-UniRule"/>
</dbReference>
<accession>A0A830EA22</accession>
<dbReference type="GeneID" id="76207929"/>
<dbReference type="InterPro" id="IPR023642">
    <property type="entry name" value="DNA_primase_lsu_PriL"/>
</dbReference>
<dbReference type="InterPro" id="IPR058560">
    <property type="entry name" value="DNA_primase_C"/>
</dbReference>
<dbReference type="GO" id="GO:0046872">
    <property type="term" value="F:metal ion binding"/>
    <property type="evidence" value="ECO:0007669"/>
    <property type="project" value="UniProtKB-KW"/>
</dbReference>
<keyword evidence="2 7" id="KW-0639">Primosome</keyword>
<reference evidence="10" key="1">
    <citation type="journal article" date="2014" name="Int. J. Syst. Evol. Microbiol.">
        <title>Complete genome sequence of Corynebacterium casei LMG S-19264T (=DSM 44701T), isolated from a smear-ripened cheese.</title>
        <authorList>
            <consortium name="US DOE Joint Genome Institute (JGI-PGF)"/>
            <person name="Walter F."/>
            <person name="Albersmeier A."/>
            <person name="Kalinowski J."/>
            <person name="Ruckert C."/>
        </authorList>
    </citation>
    <scope>NUCLEOTIDE SEQUENCE</scope>
    <source>
        <strain evidence="10">JCM 11219</strain>
    </source>
</reference>
<feature type="binding site" evidence="7">
    <location>
        <position position="249"/>
    </location>
    <ligand>
        <name>[4Fe-4S] cluster</name>
        <dbReference type="ChEBI" id="CHEBI:49883"/>
    </ligand>
</feature>
<evidence type="ECO:0000256" key="6">
    <source>
        <dbReference type="ARBA" id="ARBA00023014"/>
    </source>
</evidence>
<evidence type="ECO:0000256" key="1">
    <source>
        <dbReference type="ARBA" id="ARBA00022485"/>
    </source>
</evidence>
<proteinExistence type="inferred from homology"/>
<dbReference type="GO" id="GO:1990077">
    <property type="term" value="C:primosome complex"/>
    <property type="evidence" value="ECO:0007669"/>
    <property type="project" value="UniProtKB-KW"/>
</dbReference>
<name>A0A830EA22_9CREN</name>
<comment type="cofactor">
    <cofactor evidence="7">
        <name>[4Fe-4S] cluster</name>
        <dbReference type="ChEBI" id="CHEBI:49883"/>
    </cofactor>
    <text evidence="7">Binds 1 [4Fe-4S] cluster.</text>
</comment>
<gene>
    <name evidence="7" type="primary">priL</name>
    <name evidence="10" type="ORF">GCM10007112_14940</name>
    <name evidence="9" type="ORF">Vsou_23870</name>
</gene>
<dbReference type="RefSeq" id="WP_229709828.1">
    <property type="nucleotide sequence ID" value="NZ_AP026830.1"/>
</dbReference>
<keyword evidence="3 7" id="KW-0235">DNA replication</keyword>